<dbReference type="Proteomes" id="UP001596956">
    <property type="component" value="Unassembled WGS sequence"/>
</dbReference>
<evidence type="ECO:0000256" key="3">
    <source>
        <dbReference type="ARBA" id="ARBA00023163"/>
    </source>
</evidence>
<accession>A0ABW3BKH8</accession>
<name>A0ABW3BKH8_9ACTN</name>
<dbReference type="InterPro" id="IPR023772">
    <property type="entry name" value="DNA-bd_HTH_TetR-type_CS"/>
</dbReference>
<comment type="caution">
    <text evidence="6">The sequence shown here is derived from an EMBL/GenBank/DDBJ whole genome shotgun (WGS) entry which is preliminary data.</text>
</comment>
<dbReference type="InterPro" id="IPR009057">
    <property type="entry name" value="Homeodomain-like_sf"/>
</dbReference>
<protein>
    <submittedName>
        <fullName evidence="6">Helix-turn-helix domain-containing protein</fullName>
    </submittedName>
</protein>
<reference evidence="7" key="1">
    <citation type="journal article" date="2019" name="Int. J. Syst. Evol. Microbiol.">
        <title>The Global Catalogue of Microorganisms (GCM) 10K type strain sequencing project: providing services to taxonomists for standard genome sequencing and annotation.</title>
        <authorList>
            <consortium name="The Broad Institute Genomics Platform"/>
            <consortium name="The Broad Institute Genome Sequencing Center for Infectious Disease"/>
            <person name="Wu L."/>
            <person name="Ma J."/>
        </authorList>
    </citation>
    <scope>NUCLEOTIDE SEQUENCE [LARGE SCALE GENOMIC DNA]</scope>
    <source>
        <strain evidence="7">CCUG 63369</strain>
    </source>
</reference>
<keyword evidence="7" id="KW-1185">Reference proteome</keyword>
<feature type="DNA-binding region" description="H-T-H motif" evidence="4">
    <location>
        <begin position="33"/>
        <end position="52"/>
    </location>
</feature>
<evidence type="ECO:0000259" key="5">
    <source>
        <dbReference type="PROSITE" id="PS50977"/>
    </source>
</evidence>
<dbReference type="Gene3D" id="1.10.357.10">
    <property type="entry name" value="Tetracycline Repressor, domain 2"/>
    <property type="match status" value="1"/>
</dbReference>
<keyword evidence="2 4" id="KW-0238">DNA-binding</keyword>
<dbReference type="PRINTS" id="PR00455">
    <property type="entry name" value="HTHTETR"/>
</dbReference>
<dbReference type="InterPro" id="IPR001647">
    <property type="entry name" value="HTH_TetR"/>
</dbReference>
<dbReference type="PANTHER" id="PTHR30055:SF234">
    <property type="entry name" value="HTH-TYPE TRANSCRIPTIONAL REGULATOR BETI"/>
    <property type="match status" value="1"/>
</dbReference>
<feature type="domain" description="HTH tetR-type" evidence="5">
    <location>
        <begin position="10"/>
        <end position="70"/>
    </location>
</feature>
<evidence type="ECO:0000256" key="1">
    <source>
        <dbReference type="ARBA" id="ARBA00023015"/>
    </source>
</evidence>
<dbReference type="SUPFAM" id="SSF46689">
    <property type="entry name" value="Homeodomain-like"/>
    <property type="match status" value="1"/>
</dbReference>
<evidence type="ECO:0000256" key="2">
    <source>
        <dbReference type="ARBA" id="ARBA00023125"/>
    </source>
</evidence>
<evidence type="ECO:0000313" key="7">
    <source>
        <dbReference type="Proteomes" id="UP001596956"/>
    </source>
</evidence>
<gene>
    <name evidence="6" type="ORF">ACFQZU_19580</name>
</gene>
<organism evidence="6 7">
    <name type="scientific">Streptomonospora algeriensis</name>
    <dbReference type="NCBI Taxonomy" id="995084"/>
    <lineage>
        <taxon>Bacteria</taxon>
        <taxon>Bacillati</taxon>
        <taxon>Actinomycetota</taxon>
        <taxon>Actinomycetes</taxon>
        <taxon>Streptosporangiales</taxon>
        <taxon>Nocardiopsidaceae</taxon>
        <taxon>Streptomonospora</taxon>
    </lineage>
</organism>
<dbReference type="PROSITE" id="PS01081">
    <property type="entry name" value="HTH_TETR_1"/>
    <property type="match status" value="1"/>
</dbReference>
<sequence>MPKVSADYLAARREHILSAAAARFSRDGFHRTSMQDIIDEAGLSAGAVYRYFRGKDEIIAAISLDAAGAVAAIVRGALETRRPAAEVVAALPSAL</sequence>
<feature type="non-terminal residue" evidence="6">
    <location>
        <position position="95"/>
    </location>
</feature>
<dbReference type="InterPro" id="IPR050109">
    <property type="entry name" value="HTH-type_TetR-like_transc_reg"/>
</dbReference>
<keyword evidence="1" id="KW-0805">Transcription regulation</keyword>
<evidence type="ECO:0000256" key="4">
    <source>
        <dbReference type="PROSITE-ProRule" id="PRU00335"/>
    </source>
</evidence>
<dbReference type="Pfam" id="PF00440">
    <property type="entry name" value="TetR_N"/>
    <property type="match status" value="1"/>
</dbReference>
<dbReference type="PROSITE" id="PS50977">
    <property type="entry name" value="HTH_TETR_2"/>
    <property type="match status" value="1"/>
</dbReference>
<dbReference type="EMBL" id="JBHTHR010000933">
    <property type="protein sequence ID" value="MFD0803506.1"/>
    <property type="molecule type" value="Genomic_DNA"/>
</dbReference>
<proteinExistence type="predicted"/>
<keyword evidence="3" id="KW-0804">Transcription</keyword>
<evidence type="ECO:0000313" key="6">
    <source>
        <dbReference type="EMBL" id="MFD0803506.1"/>
    </source>
</evidence>
<dbReference type="PANTHER" id="PTHR30055">
    <property type="entry name" value="HTH-TYPE TRANSCRIPTIONAL REGULATOR RUTR"/>
    <property type="match status" value="1"/>
</dbReference>